<evidence type="ECO:0000313" key="2">
    <source>
        <dbReference type="EMBL" id="MFC3860691.1"/>
    </source>
</evidence>
<organism evidence="2 3">
    <name type="scientific">Deinococcus antarcticus</name>
    <dbReference type="NCBI Taxonomy" id="1298767"/>
    <lineage>
        <taxon>Bacteria</taxon>
        <taxon>Thermotogati</taxon>
        <taxon>Deinococcota</taxon>
        <taxon>Deinococci</taxon>
        <taxon>Deinococcales</taxon>
        <taxon>Deinococcaceae</taxon>
        <taxon>Deinococcus</taxon>
    </lineage>
</organism>
<dbReference type="RefSeq" id="WP_380076866.1">
    <property type="nucleotide sequence ID" value="NZ_JBHRZF010000091.1"/>
</dbReference>
<accession>A0ABV8A5N4</accession>
<comment type="caution">
    <text evidence="2">The sequence shown here is derived from an EMBL/GenBank/DDBJ whole genome shotgun (WGS) entry which is preliminary data.</text>
</comment>
<dbReference type="PIRSF" id="PIRSF014979">
    <property type="entry name" value="UCP014979"/>
    <property type="match status" value="1"/>
</dbReference>
<evidence type="ECO:0000313" key="3">
    <source>
        <dbReference type="Proteomes" id="UP001595748"/>
    </source>
</evidence>
<dbReference type="Proteomes" id="UP001595748">
    <property type="component" value="Unassembled WGS sequence"/>
</dbReference>
<keyword evidence="3" id="KW-1185">Reference proteome</keyword>
<dbReference type="EMBL" id="JBHRZF010000091">
    <property type="protein sequence ID" value="MFC3860691.1"/>
    <property type="molecule type" value="Genomic_DNA"/>
</dbReference>
<evidence type="ECO:0000256" key="1">
    <source>
        <dbReference type="SAM" id="SignalP"/>
    </source>
</evidence>
<name>A0ABV8A5N4_9DEIO</name>
<protein>
    <submittedName>
        <fullName evidence="2">Uncharacterized protein</fullName>
    </submittedName>
</protein>
<gene>
    <name evidence="2" type="ORF">ACFOPQ_07940</name>
</gene>
<feature type="signal peptide" evidence="1">
    <location>
        <begin position="1"/>
        <end position="20"/>
    </location>
</feature>
<reference evidence="3" key="1">
    <citation type="journal article" date="2019" name="Int. J. Syst. Evol. Microbiol.">
        <title>The Global Catalogue of Microorganisms (GCM) 10K type strain sequencing project: providing services to taxonomists for standard genome sequencing and annotation.</title>
        <authorList>
            <consortium name="The Broad Institute Genomics Platform"/>
            <consortium name="The Broad Institute Genome Sequencing Center for Infectious Disease"/>
            <person name="Wu L."/>
            <person name="Ma J."/>
        </authorList>
    </citation>
    <scope>NUCLEOTIDE SEQUENCE [LARGE SCALE GENOMIC DNA]</scope>
    <source>
        <strain evidence="3">CCTCC AB 2013263</strain>
    </source>
</reference>
<dbReference type="InterPro" id="IPR014468">
    <property type="entry name" value="UCP014979"/>
</dbReference>
<feature type="chain" id="PRO_5047303189" evidence="1">
    <location>
        <begin position="21"/>
        <end position="179"/>
    </location>
</feature>
<proteinExistence type="predicted"/>
<keyword evidence="1" id="KW-0732">Signal</keyword>
<sequence length="179" mass="19280">MTKLKIALLMSTAAFGFASAQSPARVTASTLKVTQVTENGKTVEKLVDASKGVLPGDTLEMKQRLDNLSEGKLTGVRLTMPIPAAVTFLSQQCSMTGVKTQYSTDAHQYDPKTRAIINVNAKKFADAAALTKTVIVKENGADVKKEVNATPADYTAVRWQLPDLAARQPVECSIRVKVK</sequence>